<dbReference type="InterPro" id="IPR029016">
    <property type="entry name" value="GAF-like_dom_sf"/>
</dbReference>
<evidence type="ECO:0000256" key="2">
    <source>
        <dbReference type="ARBA" id="ARBA00023125"/>
    </source>
</evidence>
<reference evidence="7" key="1">
    <citation type="journal article" date="2019" name="Int. J. Syst. Evol. Microbiol.">
        <title>The Global Catalogue of Microorganisms (GCM) 10K type strain sequencing project: providing services to taxonomists for standard genome sequencing and annotation.</title>
        <authorList>
            <consortium name="The Broad Institute Genomics Platform"/>
            <consortium name="The Broad Institute Genome Sequencing Center for Infectious Disease"/>
            <person name="Wu L."/>
            <person name="Ma J."/>
        </authorList>
    </citation>
    <scope>NUCLEOTIDE SEQUENCE [LARGE SCALE GENOMIC DNA]</scope>
    <source>
        <strain evidence="7">LMG 24813</strain>
    </source>
</reference>
<dbReference type="SMART" id="SM00346">
    <property type="entry name" value="HTH_ICLR"/>
    <property type="match status" value="1"/>
</dbReference>
<dbReference type="SUPFAM" id="SSF46785">
    <property type="entry name" value="Winged helix' DNA-binding domain"/>
    <property type="match status" value="1"/>
</dbReference>
<dbReference type="Pfam" id="PF01614">
    <property type="entry name" value="IclR_C"/>
    <property type="match status" value="1"/>
</dbReference>
<keyword evidence="7" id="KW-1185">Reference proteome</keyword>
<protein>
    <submittedName>
        <fullName evidence="6">IclR family transcriptional regulator C-terminal domain-containing protein</fullName>
    </submittedName>
</protein>
<dbReference type="InterPro" id="IPR014757">
    <property type="entry name" value="Tscrpt_reg_IclR_C"/>
</dbReference>
<gene>
    <name evidence="6" type="ORF">ACFOY1_08700</name>
</gene>
<dbReference type="InterPro" id="IPR036388">
    <property type="entry name" value="WH-like_DNA-bd_sf"/>
</dbReference>
<keyword evidence="2" id="KW-0238">DNA-binding</keyword>
<dbReference type="InterPro" id="IPR050707">
    <property type="entry name" value="HTH_MetabolicPath_Reg"/>
</dbReference>
<name>A0ABV8NYQ3_9BURK</name>
<organism evidence="6 7">
    <name type="scientific">Candidimonas humi</name>
    <dbReference type="NCBI Taxonomy" id="683355"/>
    <lineage>
        <taxon>Bacteria</taxon>
        <taxon>Pseudomonadati</taxon>
        <taxon>Pseudomonadota</taxon>
        <taxon>Betaproteobacteria</taxon>
        <taxon>Burkholderiales</taxon>
        <taxon>Alcaligenaceae</taxon>
        <taxon>Candidimonas</taxon>
    </lineage>
</organism>
<evidence type="ECO:0000313" key="6">
    <source>
        <dbReference type="EMBL" id="MFC4201031.1"/>
    </source>
</evidence>
<evidence type="ECO:0000313" key="7">
    <source>
        <dbReference type="Proteomes" id="UP001595848"/>
    </source>
</evidence>
<feature type="domain" description="HTH iclR-type" evidence="4">
    <location>
        <begin position="16"/>
        <end position="76"/>
    </location>
</feature>
<comment type="caution">
    <text evidence="6">The sequence shown here is derived from an EMBL/GenBank/DDBJ whole genome shotgun (WGS) entry which is preliminary data.</text>
</comment>
<feature type="domain" description="IclR-ED" evidence="5">
    <location>
        <begin position="77"/>
        <end position="261"/>
    </location>
</feature>
<dbReference type="Gene3D" id="1.10.10.10">
    <property type="entry name" value="Winged helix-like DNA-binding domain superfamily/Winged helix DNA-binding domain"/>
    <property type="match status" value="1"/>
</dbReference>
<proteinExistence type="predicted"/>
<sequence length="264" mass="28734">MKTKQMSETQPKEEFLESLANGLKVLNIFGAGAYTLTIQETAEHLDVTRAAARRLVLTLEKLGYLQQIGRQFSLTPKVLDLGYAYFSSLGLHDLMRPIMQEIAAEIGETCSLGVLDGQHIVFVAREETGRLLKLDLNVGSRLPAYAHSMGQVLLAGLDKDGLDRYFQQATLKPLTPYTYTSKTALKDLLKKVREQGYSISVSELVEGFAGVSIPVATASGEVLAGLGVSMVLGSRGQAYLEERVLPVLLAAAPRIRAAIPDRGR</sequence>
<accession>A0ABV8NYQ3</accession>
<dbReference type="InterPro" id="IPR005471">
    <property type="entry name" value="Tscrpt_reg_IclR_N"/>
</dbReference>
<evidence type="ECO:0000259" key="5">
    <source>
        <dbReference type="PROSITE" id="PS51078"/>
    </source>
</evidence>
<evidence type="ECO:0000259" key="4">
    <source>
        <dbReference type="PROSITE" id="PS51077"/>
    </source>
</evidence>
<evidence type="ECO:0000256" key="1">
    <source>
        <dbReference type="ARBA" id="ARBA00023015"/>
    </source>
</evidence>
<dbReference type="Proteomes" id="UP001595848">
    <property type="component" value="Unassembled WGS sequence"/>
</dbReference>
<keyword evidence="3" id="KW-0804">Transcription</keyword>
<dbReference type="PROSITE" id="PS51078">
    <property type="entry name" value="ICLR_ED"/>
    <property type="match status" value="1"/>
</dbReference>
<dbReference type="Pfam" id="PF09339">
    <property type="entry name" value="HTH_IclR"/>
    <property type="match status" value="1"/>
</dbReference>
<dbReference type="SUPFAM" id="SSF55781">
    <property type="entry name" value="GAF domain-like"/>
    <property type="match status" value="1"/>
</dbReference>
<dbReference type="RefSeq" id="WP_246600356.1">
    <property type="nucleotide sequence ID" value="NZ_JAHTBN010000002.1"/>
</dbReference>
<evidence type="ECO:0000256" key="3">
    <source>
        <dbReference type="ARBA" id="ARBA00023163"/>
    </source>
</evidence>
<keyword evidence="1" id="KW-0805">Transcription regulation</keyword>
<dbReference type="EMBL" id="JBHSBV010000003">
    <property type="protein sequence ID" value="MFC4201031.1"/>
    <property type="molecule type" value="Genomic_DNA"/>
</dbReference>
<dbReference type="Gene3D" id="3.30.450.40">
    <property type="match status" value="1"/>
</dbReference>
<dbReference type="PANTHER" id="PTHR30136:SF34">
    <property type="entry name" value="TRANSCRIPTIONAL REGULATOR"/>
    <property type="match status" value="1"/>
</dbReference>
<dbReference type="InterPro" id="IPR036390">
    <property type="entry name" value="WH_DNA-bd_sf"/>
</dbReference>
<dbReference type="PROSITE" id="PS51077">
    <property type="entry name" value="HTH_ICLR"/>
    <property type="match status" value="1"/>
</dbReference>
<dbReference type="PANTHER" id="PTHR30136">
    <property type="entry name" value="HELIX-TURN-HELIX TRANSCRIPTIONAL REGULATOR, ICLR FAMILY"/>
    <property type="match status" value="1"/>
</dbReference>